<name>A0A382BVM1_9ZZZZ</name>
<proteinExistence type="predicted"/>
<evidence type="ECO:0000256" key="1">
    <source>
        <dbReference type="SAM" id="Phobius"/>
    </source>
</evidence>
<organism evidence="2">
    <name type="scientific">marine metagenome</name>
    <dbReference type="NCBI Taxonomy" id="408172"/>
    <lineage>
        <taxon>unclassified sequences</taxon>
        <taxon>metagenomes</taxon>
        <taxon>ecological metagenomes</taxon>
    </lineage>
</organism>
<gene>
    <name evidence="2" type="ORF">METZ01_LOCUS170720</name>
</gene>
<feature type="non-terminal residue" evidence="2">
    <location>
        <position position="1"/>
    </location>
</feature>
<keyword evidence="1" id="KW-0472">Membrane</keyword>
<reference evidence="2" key="1">
    <citation type="submission" date="2018-05" db="EMBL/GenBank/DDBJ databases">
        <authorList>
            <person name="Lanie J.A."/>
            <person name="Ng W.-L."/>
            <person name="Kazmierczak K.M."/>
            <person name="Andrzejewski T.M."/>
            <person name="Davidsen T.M."/>
            <person name="Wayne K.J."/>
            <person name="Tettelin H."/>
            <person name="Glass J.I."/>
            <person name="Rusch D."/>
            <person name="Podicherti R."/>
            <person name="Tsui H.-C.T."/>
            <person name="Winkler M.E."/>
        </authorList>
    </citation>
    <scope>NUCLEOTIDE SEQUENCE</scope>
</reference>
<protein>
    <submittedName>
        <fullName evidence="2">Uncharacterized protein</fullName>
    </submittedName>
</protein>
<accession>A0A382BVM1</accession>
<dbReference type="AlphaFoldDB" id="A0A382BVM1"/>
<feature type="transmembrane region" description="Helical" evidence="1">
    <location>
        <begin position="354"/>
        <end position="377"/>
    </location>
</feature>
<dbReference type="EMBL" id="UINC01031583">
    <property type="protein sequence ID" value="SVB17866.1"/>
    <property type="molecule type" value="Genomic_DNA"/>
</dbReference>
<keyword evidence="1" id="KW-1133">Transmembrane helix</keyword>
<keyword evidence="1" id="KW-0812">Transmembrane</keyword>
<evidence type="ECO:0000313" key="2">
    <source>
        <dbReference type="EMBL" id="SVB17866.1"/>
    </source>
</evidence>
<sequence length="383" mass="42799">VITGLLFFSCLSAFSCRFTVREVGFADVVPQFYYLYCYVNNQTEAGIISAFNQSTFTYFIDTNVKSKVINIDQFGNPHPSKYFKEWEPEKLPTVVLVSPNDTPIPFLLPSNKSGIWSLVERIIRSNMRDQIIKAAIQTYGVVLLVEGKNSAENRQAHSAIRVAIEQIKDKIPEMPKPVSELPRIITLSYQKRDQEKILLWSLTGEIELVGGPFAIVLYGRGRQIGPLMEGNQITTANLVNTLSLIGADCECGLDRSTMLGTMIPLKWDQSMQADLVKQLGFDPESPMIRNEISQILSRTPVSPGQSISEDPLLGYTEFTVTFESESAIELVKEEADSLVDPDIPESFDSIVPPIWLSLIIVILLGLAIFNSGILVFLRKRKNS</sequence>